<reference evidence="3" key="1">
    <citation type="submission" date="2016-11" db="UniProtKB">
        <authorList>
            <consortium name="WormBaseParasite"/>
        </authorList>
    </citation>
    <scope>IDENTIFICATION</scope>
</reference>
<evidence type="ECO:0000313" key="2">
    <source>
        <dbReference type="Proteomes" id="UP000095287"/>
    </source>
</evidence>
<feature type="chain" id="PRO_5009314307" evidence="1">
    <location>
        <begin position="20"/>
        <end position="137"/>
    </location>
</feature>
<protein>
    <submittedName>
        <fullName evidence="3">Secreted protein</fullName>
    </submittedName>
</protein>
<organism evidence="2 3">
    <name type="scientific">Steinernema glaseri</name>
    <dbReference type="NCBI Taxonomy" id="37863"/>
    <lineage>
        <taxon>Eukaryota</taxon>
        <taxon>Metazoa</taxon>
        <taxon>Ecdysozoa</taxon>
        <taxon>Nematoda</taxon>
        <taxon>Chromadorea</taxon>
        <taxon>Rhabditida</taxon>
        <taxon>Tylenchina</taxon>
        <taxon>Panagrolaimomorpha</taxon>
        <taxon>Strongyloidoidea</taxon>
        <taxon>Steinernematidae</taxon>
        <taxon>Steinernema</taxon>
    </lineage>
</organism>
<dbReference type="PANTHER" id="PTHR35182:SF1">
    <property type="entry name" value="COLD-SHOCK PROTEIN-RELATED"/>
    <property type="match status" value="1"/>
</dbReference>
<keyword evidence="1" id="KW-0732">Signal</keyword>
<proteinExistence type="predicted"/>
<feature type="signal peptide" evidence="1">
    <location>
        <begin position="1"/>
        <end position="19"/>
    </location>
</feature>
<evidence type="ECO:0000256" key="1">
    <source>
        <dbReference type="SAM" id="SignalP"/>
    </source>
</evidence>
<dbReference type="Proteomes" id="UP000095287">
    <property type="component" value="Unplaced"/>
</dbReference>
<name>A0A1I8A5A4_9BILA</name>
<keyword evidence="2" id="KW-1185">Reference proteome</keyword>
<evidence type="ECO:0000313" key="3">
    <source>
        <dbReference type="WBParaSite" id="L893_g330.t1"/>
    </source>
</evidence>
<sequence length="137" mass="15051">MNFLLSSVLLLACIWTVNAALFFYPAKVGEKVVLDLGTNIRTWVRTIGENTTEAIIKCEGNLVISTPKCSGWRNMATNKLTPSKDYVGEDGQLIIASYQESVAGQYGSPDEPMRVEVVEGGYAMLPRTAINLFTKND</sequence>
<dbReference type="WBParaSite" id="L893_g330.t1">
    <property type="protein sequence ID" value="L893_g330.t1"/>
    <property type="gene ID" value="L893_g330"/>
</dbReference>
<dbReference type="PANTHER" id="PTHR35182">
    <property type="entry name" value="PROTEIN CBG13762"/>
    <property type="match status" value="1"/>
</dbReference>
<accession>A0A1I8A5A4</accession>
<dbReference type="AlphaFoldDB" id="A0A1I8A5A4"/>